<accession>A0AAD1MAY9</accession>
<name>A0AAD1MAY9_9MYCO</name>
<reference evidence="1 2" key="1">
    <citation type="journal article" date="2019" name="Emerg. Microbes Infect.">
        <title>Comprehensive subspecies identification of 175 nontuberculous mycobacteria species based on 7547 genomic profiles.</title>
        <authorList>
            <person name="Matsumoto Y."/>
            <person name="Kinjo T."/>
            <person name="Motooka D."/>
            <person name="Nabeya D."/>
            <person name="Jung N."/>
            <person name="Uechi K."/>
            <person name="Horii T."/>
            <person name="Iida T."/>
            <person name="Fujita J."/>
            <person name="Nakamura S."/>
        </authorList>
    </citation>
    <scope>NUCLEOTIDE SEQUENCE [LARGE SCALE GENOMIC DNA]</scope>
    <source>
        <strain evidence="1 2">JCM 6376</strain>
    </source>
</reference>
<dbReference type="AlphaFoldDB" id="A0AAD1MAY9"/>
<organism evidence="1 2">
    <name type="scientific">Mycolicibacterium aichiense</name>
    <dbReference type="NCBI Taxonomy" id="1799"/>
    <lineage>
        <taxon>Bacteria</taxon>
        <taxon>Bacillati</taxon>
        <taxon>Actinomycetota</taxon>
        <taxon>Actinomycetes</taxon>
        <taxon>Mycobacteriales</taxon>
        <taxon>Mycobacteriaceae</taxon>
        <taxon>Mycolicibacterium</taxon>
    </lineage>
</organism>
<protein>
    <submittedName>
        <fullName evidence="1">Uncharacterized protein</fullName>
    </submittedName>
</protein>
<evidence type="ECO:0000313" key="1">
    <source>
        <dbReference type="EMBL" id="BBX05824.1"/>
    </source>
</evidence>
<gene>
    <name evidence="1" type="ORF">MAIC_06270</name>
</gene>
<keyword evidence="2" id="KW-1185">Reference proteome</keyword>
<dbReference type="EMBL" id="AP022561">
    <property type="protein sequence ID" value="BBX05824.1"/>
    <property type="molecule type" value="Genomic_DNA"/>
</dbReference>
<proteinExistence type="predicted"/>
<dbReference type="Proteomes" id="UP000467327">
    <property type="component" value="Chromosome"/>
</dbReference>
<dbReference type="KEGG" id="maic:MAIC_06270"/>
<sequence length="233" mass="24216">MGEALADGTRKAVTVDVVVAAATGVAVADWVAELVAGCWLSVVCAGVLSVSELATAEASETERLDCAFGFSTVVALGVLAWTRAAEVGLRVLLPAADGVFDDDDAALSWPALAVRADFAVPLLAFAGPADTEEESLSGLSALAMATVGHARDRPNATAAAPARAPRWTFAMEEPPSCHLLPVKSADFRQTPRCGCQTAGAAVYPFAFSANIKLSRRLWGAVTRERRPDCDSPS</sequence>
<evidence type="ECO:0000313" key="2">
    <source>
        <dbReference type="Proteomes" id="UP000467327"/>
    </source>
</evidence>